<keyword evidence="5" id="KW-1185">Reference proteome</keyword>
<dbReference type="Gene3D" id="2.40.50.100">
    <property type="match status" value="1"/>
</dbReference>
<dbReference type="InterPro" id="IPR058790">
    <property type="entry name" value="BSH_CusB"/>
</dbReference>
<dbReference type="Gene3D" id="2.40.30.170">
    <property type="match status" value="1"/>
</dbReference>
<evidence type="ECO:0000256" key="2">
    <source>
        <dbReference type="SAM" id="SignalP"/>
    </source>
</evidence>
<dbReference type="EMBL" id="CADIKK010000009">
    <property type="protein sequence ID" value="CAB3786213.1"/>
    <property type="molecule type" value="Genomic_DNA"/>
</dbReference>
<evidence type="ECO:0000313" key="5">
    <source>
        <dbReference type="Proteomes" id="UP000494365"/>
    </source>
</evidence>
<accession>A0A6S7B5I2</accession>
<dbReference type="Gene3D" id="2.40.420.20">
    <property type="match status" value="1"/>
</dbReference>
<gene>
    <name evidence="4" type="primary">cnrB</name>
    <name evidence="4" type="ORF">LMG28614_02255</name>
</gene>
<dbReference type="Gene3D" id="1.10.287.470">
    <property type="entry name" value="Helix hairpin bin"/>
    <property type="match status" value="1"/>
</dbReference>
<feature type="signal peptide" evidence="2">
    <location>
        <begin position="1"/>
        <end position="29"/>
    </location>
</feature>
<dbReference type="AlphaFoldDB" id="A0A6S7B5I2"/>
<reference evidence="4 5" key="1">
    <citation type="submission" date="2020-04" db="EMBL/GenBank/DDBJ databases">
        <authorList>
            <person name="De Canck E."/>
        </authorList>
    </citation>
    <scope>NUCLEOTIDE SEQUENCE [LARGE SCALE GENOMIC DNA]</scope>
    <source>
        <strain evidence="4 5">LMG 28614</strain>
    </source>
</reference>
<dbReference type="Pfam" id="PF25919">
    <property type="entry name" value="BSH_CusB"/>
    <property type="match status" value="1"/>
</dbReference>
<dbReference type="GO" id="GO:0046914">
    <property type="term" value="F:transition metal ion binding"/>
    <property type="evidence" value="ECO:0007669"/>
    <property type="project" value="TreeGrafter"/>
</dbReference>
<organism evidence="4 5">
    <name type="scientific">Paraburkholderia ultramafica</name>
    <dbReference type="NCBI Taxonomy" id="1544867"/>
    <lineage>
        <taxon>Bacteria</taxon>
        <taxon>Pseudomonadati</taxon>
        <taxon>Pseudomonadota</taxon>
        <taxon>Betaproteobacteria</taxon>
        <taxon>Burkholderiales</taxon>
        <taxon>Burkholderiaceae</taxon>
        <taxon>Paraburkholderia</taxon>
    </lineage>
</organism>
<sequence>MWETLRADKLTLSASIAIACLCLTLPSYAAEQTAEFAVSPSQMQGLGITVLKLSDPGVVPAIAAPARAVLSPNRDMVVSAPLDGVVDRLLVNPHDVVKAGQPLMQLASPAYSDLQLRLMDASSKARLARQTLDREAKLFAEGIIPERRVQEAQAGDSAASAALRQIEAELRLAGADPSGARRSAAAGKIDAVLIVRARSNGLVVSLDAKPGQRVRQADLLARIADLSEMWLEIQVPTNTDVARGTALTVTGKDVRAVAESTGRMVSDSQTTTLRARVTAGADKLLPGEVLQVNIPAPTPEGWTLPLPSVTRQDDRAYVFVRSSKGFVATPINVLSSAGQSVRVQGNLKRGQEVAVSSVIALKAAWLGKGGGE</sequence>
<keyword evidence="2" id="KW-0732">Signal</keyword>
<evidence type="ECO:0000256" key="1">
    <source>
        <dbReference type="ARBA" id="ARBA00022448"/>
    </source>
</evidence>
<dbReference type="SUPFAM" id="SSF111369">
    <property type="entry name" value="HlyD-like secretion proteins"/>
    <property type="match status" value="1"/>
</dbReference>
<dbReference type="GO" id="GO:0015679">
    <property type="term" value="P:plasma membrane copper ion transport"/>
    <property type="evidence" value="ECO:0007669"/>
    <property type="project" value="TreeGrafter"/>
</dbReference>
<proteinExistence type="predicted"/>
<feature type="chain" id="PRO_5028964641" evidence="2">
    <location>
        <begin position="30"/>
        <end position="372"/>
    </location>
</feature>
<name>A0A6S7B5I2_9BURK</name>
<evidence type="ECO:0000313" key="4">
    <source>
        <dbReference type="EMBL" id="CAB3786213.1"/>
    </source>
</evidence>
<dbReference type="GO" id="GO:0030288">
    <property type="term" value="C:outer membrane-bounded periplasmic space"/>
    <property type="evidence" value="ECO:0007669"/>
    <property type="project" value="TreeGrafter"/>
</dbReference>
<dbReference type="PANTHER" id="PTHR30097">
    <property type="entry name" value="CATION EFFLUX SYSTEM PROTEIN CUSB"/>
    <property type="match status" value="1"/>
</dbReference>
<dbReference type="InterPro" id="IPR051909">
    <property type="entry name" value="MFP_Cation_Efflux"/>
</dbReference>
<evidence type="ECO:0000259" key="3">
    <source>
        <dbReference type="Pfam" id="PF25919"/>
    </source>
</evidence>
<protein>
    <submittedName>
        <fullName evidence="4">Nickel and cobalt resistance protein CnrB</fullName>
    </submittedName>
</protein>
<feature type="domain" description="CusB-like barrel-sandwich hybrid" evidence="3">
    <location>
        <begin position="77"/>
        <end position="224"/>
    </location>
</feature>
<dbReference type="Proteomes" id="UP000494365">
    <property type="component" value="Unassembled WGS sequence"/>
</dbReference>
<keyword evidence="1" id="KW-0813">Transport</keyword>
<dbReference type="GO" id="GO:0060003">
    <property type="term" value="P:copper ion export"/>
    <property type="evidence" value="ECO:0007669"/>
    <property type="project" value="TreeGrafter"/>
</dbReference>
<dbReference type="PANTHER" id="PTHR30097:SF4">
    <property type="entry name" value="SLR6042 PROTEIN"/>
    <property type="match status" value="1"/>
</dbReference>
<dbReference type="PROSITE" id="PS51257">
    <property type="entry name" value="PROKAR_LIPOPROTEIN"/>
    <property type="match status" value="1"/>
</dbReference>